<dbReference type="OrthoDB" id="438641at2759"/>
<comment type="caution">
    <text evidence="3">The sequence shown here is derived from an EMBL/GenBank/DDBJ whole genome shotgun (WGS) entry which is preliminary data.</text>
</comment>
<dbReference type="AlphaFoldDB" id="A0A812G6R6"/>
<dbReference type="Proteomes" id="UP000604046">
    <property type="component" value="Unassembled WGS sequence"/>
</dbReference>
<reference evidence="3" key="1">
    <citation type="submission" date="2021-02" db="EMBL/GenBank/DDBJ databases">
        <authorList>
            <person name="Dougan E. K."/>
            <person name="Rhodes N."/>
            <person name="Thang M."/>
            <person name="Chan C."/>
        </authorList>
    </citation>
    <scope>NUCLEOTIDE SEQUENCE</scope>
</reference>
<gene>
    <name evidence="3" type="ORF">SNAT2548_LOCUS194</name>
</gene>
<dbReference type="Pfam" id="PF13812">
    <property type="entry name" value="PPR_3"/>
    <property type="match status" value="1"/>
</dbReference>
<dbReference type="InterPro" id="IPR046341">
    <property type="entry name" value="SET_dom_sf"/>
</dbReference>
<name>A0A812G6R6_9DINO</name>
<dbReference type="InterPro" id="IPR001214">
    <property type="entry name" value="SET_dom"/>
</dbReference>
<dbReference type="Gene3D" id="1.25.40.10">
    <property type="entry name" value="Tetratricopeptide repeat domain"/>
    <property type="match status" value="3"/>
</dbReference>
<dbReference type="InterPro" id="IPR011990">
    <property type="entry name" value="TPR-like_helical_dom_sf"/>
</dbReference>
<sequence>MMLLAFALPASLAAVGQILTAWDWRIWLVVFIVGSVVLQHKGPVSAEEQASKVAKAAKRHQEAGDFQVAYLLLTRGLRLLGVFDGAGSGSAGSAGSNGSNTKSNAETAAELRRRRAELLLARGFTGPCLQEARFITGPAAGLLRARALAKQGKWPEALEVMKEPGVQEYARENYSDKMQPLVEIGARQVAGQIDVPILMRAAIANNHYDIPGEAGPLRYQSPKLTREKIPGRGQGMIATADIAVGELLICERPLDLIRPGDIDWAYGADLEEVLTQRLVQRCLHEAQLCEDVCKLFDGEASDGPHWVPHPWQQEDFAVPMPKGAGTPLLESRLRRIVKMNAHRWPGCHPQTLTPMPGLGLWVVPPMVNHAIESDNMPNTAHVFIGDAMVFRATAPIKKGDEVLDRYSTPLADRFQWTLHTLAAHEMCDATYEAAAVRWEEPPLQLQGISSEMPLSDSRKRLLESLRRIERKEVQSHGLHTVSREEYMELKDCYFAAAAETRQELQDNKLKELPLAPPEVRCLNLLCPLSFHFDSRSPCLELRAELARRVALARPFHFAEVKIWAELFDRFKKMEEANASFSAEETTLREEIDRELARCAEFWQGATGAAAPSGSGSGEAHQLKNEEFALWVKGCTGLDAVVQKFSASGLKTTSFVMVKKHRETADVVSFNSAAFACALGTHWAMAVAVLASMAKASPTVISYNTVALACKEAAEWQRCLSLYGLLAERRLSPDAVSDSTAASALAKAARWEQAILVAGRLPLLRLAPSPVVHGAAIAACEKGWQWRAALALRAELLAAGVGFVPAALAAQNGAVSACAKVQFWEMALFLLSEMHGRLRPSAVTYNSVLSACGPKSWEHSVALAVEMQRAEMVLDVVSYTALVAAAGPRMAMALLVQMQARQVKPETMTLNAALKACQSALHWDAAVRIFSEAQEARVRLDSVSCTALLDSLAWSGSGGSDQLLEILPTLQRKNLTSVLLEPQADELKQLGGSMQPDLKALAALSATLSLTTFAGERWAPSWASWGLVLVLLRRTVLACGEQGLLRRLEGLSQDALDSLDSQDVRRQDIQDRLGLSNPFGLGPVLANLALEALGLSSVSREPRRPLLVTSTWEPVARQLWAEVDMDMDLRSQSMQHQWVVGYGGAPTCDVHTIPLTRR</sequence>
<feature type="domain" description="SET" evidence="2">
    <location>
        <begin position="222"/>
        <end position="407"/>
    </location>
</feature>
<dbReference type="SUPFAM" id="SSF82199">
    <property type="entry name" value="SET domain"/>
    <property type="match status" value="1"/>
</dbReference>
<dbReference type="PROSITE" id="PS50280">
    <property type="entry name" value="SET"/>
    <property type="match status" value="1"/>
</dbReference>
<dbReference type="PANTHER" id="PTHR47447:SF17">
    <property type="entry name" value="OS12G0638900 PROTEIN"/>
    <property type="match status" value="1"/>
</dbReference>
<organism evidence="3 4">
    <name type="scientific">Symbiodinium natans</name>
    <dbReference type="NCBI Taxonomy" id="878477"/>
    <lineage>
        <taxon>Eukaryota</taxon>
        <taxon>Sar</taxon>
        <taxon>Alveolata</taxon>
        <taxon>Dinophyceae</taxon>
        <taxon>Suessiales</taxon>
        <taxon>Symbiodiniaceae</taxon>
        <taxon>Symbiodinium</taxon>
    </lineage>
</organism>
<evidence type="ECO:0000259" key="2">
    <source>
        <dbReference type="PROSITE" id="PS50280"/>
    </source>
</evidence>
<proteinExistence type="predicted"/>
<evidence type="ECO:0000256" key="1">
    <source>
        <dbReference type="ARBA" id="ARBA00022737"/>
    </source>
</evidence>
<evidence type="ECO:0000313" key="4">
    <source>
        <dbReference type="Proteomes" id="UP000604046"/>
    </source>
</evidence>
<evidence type="ECO:0000313" key="3">
    <source>
        <dbReference type="EMBL" id="CAE6913430.1"/>
    </source>
</evidence>
<dbReference type="EMBL" id="CAJNDS010000003">
    <property type="protein sequence ID" value="CAE6913430.1"/>
    <property type="molecule type" value="Genomic_DNA"/>
</dbReference>
<keyword evidence="1" id="KW-0677">Repeat</keyword>
<protein>
    <recommendedName>
        <fullName evidence="2">SET domain-containing protein</fullName>
    </recommendedName>
</protein>
<dbReference type="PANTHER" id="PTHR47447">
    <property type="entry name" value="OS03G0856100 PROTEIN"/>
    <property type="match status" value="1"/>
</dbReference>
<accession>A0A812G6R6</accession>
<dbReference type="Gene3D" id="2.170.270.10">
    <property type="entry name" value="SET domain"/>
    <property type="match status" value="1"/>
</dbReference>
<keyword evidence="4" id="KW-1185">Reference proteome</keyword>
<dbReference type="InterPro" id="IPR002885">
    <property type="entry name" value="PPR_rpt"/>
</dbReference>